<keyword evidence="5 11" id="KW-0328">Glycosyltransferase</keyword>
<dbReference type="STRING" id="1122236.GCA_000378225_02711"/>
<dbReference type="Gene3D" id="3.40.50.2000">
    <property type="entry name" value="Glycogen Phosphorylase B"/>
    <property type="match status" value="2"/>
</dbReference>
<dbReference type="GO" id="GO:0005980">
    <property type="term" value="P:glycogen catabolic process"/>
    <property type="evidence" value="ECO:0007669"/>
    <property type="project" value="TreeGrafter"/>
</dbReference>
<evidence type="ECO:0000256" key="9">
    <source>
        <dbReference type="ARBA" id="ARBA00025174"/>
    </source>
</evidence>
<dbReference type="FunFam" id="3.40.50.2000:FF:000003">
    <property type="entry name" value="Alpha-1,4 glucan phosphorylase"/>
    <property type="match status" value="1"/>
</dbReference>
<dbReference type="Proteomes" id="UP000321374">
    <property type="component" value="Unassembled WGS sequence"/>
</dbReference>
<comment type="function">
    <text evidence="11">Allosteric enzyme that catalyzes the rate-limiting step in glycogen catabolism, the phosphorolytic cleavage of glycogen to produce glucose-1-phosphate, and plays a central role in maintaining cellular and organismal glucose homeostasis.</text>
</comment>
<protein>
    <recommendedName>
        <fullName evidence="11">Alpha-1,4 glucan phosphorylase</fullName>
        <ecNumber evidence="11">2.4.1.1</ecNumber>
    </recommendedName>
</protein>
<comment type="catalytic activity">
    <reaction evidence="1 11">
        <text>[(1-&gt;4)-alpha-D-glucosyl](n) + phosphate = [(1-&gt;4)-alpha-D-glucosyl](n-1) + alpha-D-glucose 1-phosphate</text>
        <dbReference type="Rhea" id="RHEA:41732"/>
        <dbReference type="Rhea" id="RHEA-COMP:9584"/>
        <dbReference type="Rhea" id="RHEA-COMP:9586"/>
        <dbReference type="ChEBI" id="CHEBI:15444"/>
        <dbReference type="ChEBI" id="CHEBI:43474"/>
        <dbReference type="ChEBI" id="CHEBI:58601"/>
        <dbReference type="EC" id="2.4.1.1"/>
    </reaction>
</comment>
<dbReference type="EC" id="2.4.1.1" evidence="11"/>
<dbReference type="PIRSF" id="PIRSF000460">
    <property type="entry name" value="Pprylas_GlgP"/>
    <property type="match status" value="1"/>
</dbReference>
<evidence type="ECO:0000256" key="1">
    <source>
        <dbReference type="ARBA" id="ARBA00001275"/>
    </source>
</evidence>
<evidence type="ECO:0000256" key="4">
    <source>
        <dbReference type="ARBA" id="ARBA00022533"/>
    </source>
</evidence>
<keyword evidence="8 11" id="KW-0119">Carbohydrate metabolism</keyword>
<dbReference type="SUPFAM" id="SSF53756">
    <property type="entry name" value="UDP-Glycosyltransferase/glycogen phosphorylase"/>
    <property type="match status" value="1"/>
</dbReference>
<feature type="modified residue" description="N6-(pyridoxal phosphate)lysine" evidence="10">
    <location>
        <position position="680"/>
    </location>
</feature>
<dbReference type="GO" id="GO:0008184">
    <property type="term" value="F:glycogen phosphorylase activity"/>
    <property type="evidence" value="ECO:0007669"/>
    <property type="project" value="InterPro"/>
</dbReference>
<dbReference type="FunFam" id="3.40.50.2000:FF:000002">
    <property type="entry name" value="Alpha-1,4 glucan phosphorylase"/>
    <property type="match status" value="1"/>
</dbReference>
<dbReference type="EMBL" id="SSGG01000009">
    <property type="protein sequence ID" value="TXI38777.1"/>
    <property type="molecule type" value="Genomic_DNA"/>
</dbReference>
<comment type="similarity">
    <text evidence="3 11">Belongs to the glycogen phosphorylase family.</text>
</comment>
<comment type="cofactor">
    <cofactor evidence="2 11">
        <name>pyridoxal 5'-phosphate</name>
        <dbReference type="ChEBI" id="CHEBI:597326"/>
    </cofactor>
</comment>
<evidence type="ECO:0000256" key="3">
    <source>
        <dbReference type="ARBA" id="ARBA00006047"/>
    </source>
</evidence>
<comment type="caution">
    <text evidence="12">The sequence shown here is derived from an EMBL/GenBank/DDBJ whole genome shotgun (WGS) entry which is preliminary data.</text>
</comment>
<dbReference type="CDD" id="cd04300">
    <property type="entry name" value="GT35_Glycogen_Phosphorylase"/>
    <property type="match status" value="1"/>
</dbReference>
<evidence type="ECO:0000256" key="11">
    <source>
        <dbReference type="RuleBase" id="RU000587"/>
    </source>
</evidence>
<dbReference type="AlphaFoldDB" id="A0A5C7WM03"/>
<accession>A0A5C7WM03</accession>
<reference evidence="12 13" key="1">
    <citation type="submission" date="2018-09" db="EMBL/GenBank/DDBJ databases">
        <title>Metagenome Assembled Genomes from an Advanced Water Purification Facility.</title>
        <authorList>
            <person name="Stamps B.W."/>
            <person name="Spear J.R."/>
        </authorList>
    </citation>
    <scope>NUCLEOTIDE SEQUENCE [LARGE SCALE GENOMIC DNA]</scope>
    <source>
        <strain evidence="12">Bin_42_2</strain>
    </source>
</reference>
<evidence type="ECO:0000256" key="2">
    <source>
        <dbReference type="ARBA" id="ARBA00001933"/>
    </source>
</evidence>
<evidence type="ECO:0000256" key="7">
    <source>
        <dbReference type="ARBA" id="ARBA00022898"/>
    </source>
</evidence>
<evidence type="ECO:0000313" key="13">
    <source>
        <dbReference type="Proteomes" id="UP000321374"/>
    </source>
</evidence>
<evidence type="ECO:0000256" key="5">
    <source>
        <dbReference type="ARBA" id="ARBA00022676"/>
    </source>
</evidence>
<sequence>MTANVNKKRKEADKPETAQAVEEFLLEQLPIAQALRNHLTFSIGKSNSWATARDWYQTAAFTVRDHLMSRWVNTRDAYRDANTKRVYYLSLEFLIGRMLSNAALNLGIAPDLSDGLQEIGQKLEGVAEMESDAALGNGGLGRLAACFVDSMATMDIPATGYGIRYDYGMFRQTIENGQQKENPDNWLRYQNIWEIQRPEHACEIKFYGRVLHVHTEHGVEHHWVDHESVVAMPYDVPVPGYDTQTVNNLRLWSAKATNEFDLASFNQGNYEKSVEGRHGAETISQVLYPNDTSESGKVLRLKQQYFFVSASIQDILHRFTNYNSDWNTLPDKVAIQLNDTHPAIAVAEMMHQLVDHYHLQWDRAWKLVTSMFAYTNHTLMPEALETWPVDMFAQLLPRHLEIIYEINHRFLQMVNQHFPGDTGLLSRVSIIDETHGRRIRMAHLAVVGSHTVNGVAELHSELLKTTLFADFNKIYPGKFTNVTNGITPRRWLNQANPLLTDLLTRHIGSGFQKDLSLIKKVEPLADNAAFRKAFREVKKANKQRMADKILQKTGIAINANSLFDVQIKRIHEYKRQLLNVLHVITLYNRIRSGQVSQHTPRVVIFAGKAAPGYWLAKQIIRLINDVAVMINNDPAINDQLKVVFYPNYEVSAAEILFPGADLSEQISTAGTEASGTGNMKMALNGALTIGTLDGANVEIMEEVGEENIFIFGLTTPEVAQLKNSGYNPWDYYHGNAELKQVIDMIGNGYFSVEEPNRYQAIVDTLLHKGDQYLLLADYAAYVAAQEKVAALYQDEEAWSRMAILNVARMAKFSSDRTINDYAQRIWKVSPFKSLV</sequence>
<proteinExistence type="inferred from homology"/>
<dbReference type="InterPro" id="IPR011833">
    <property type="entry name" value="Glycg_phsphrylas"/>
</dbReference>
<dbReference type="InterPro" id="IPR000811">
    <property type="entry name" value="Glyco_trans_35"/>
</dbReference>
<keyword evidence="7 10" id="KW-0663">Pyridoxal phosphate</keyword>
<comment type="function">
    <text evidence="9">Phosphorylase is an important allosteric enzyme in carbohydrate metabolism. Enzymes from different sources differ in their regulatory mechanisms and in their natural substrates. However, all known phosphorylases share catalytic and structural properties.</text>
</comment>
<dbReference type="GO" id="GO:0030170">
    <property type="term" value="F:pyridoxal phosphate binding"/>
    <property type="evidence" value="ECO:0007669"/>
    <property type="project" value="InterPro"/>
</dbReference>
<organism evidence="12 13">
    <name type="scientific">Methylophilus methylotrophus</name>
    <name type="common">Bacterium W3A1</name>
    <dbReference type="NCBI Taxonomy" id="17"/>
    <lineage>
        <taxon>Bacteria</taxon>
        <taxon>Pseudomonadati</taxon>
        <taxon>Pseudomonadota</taxon>
        <taxon>Betaproteobacteria</taxon>
        <taxon>Nitrosomonadales</taxon>
        <taxon>Methylophilaceae</taxon>
        <taxon>Methylophilus</taxon>
    </lineage>
</organism>
<name>A0A5C7WM03_METME</name>
<dbReference type="GO" id="GO:0005737">
    <property type="term" value="C:cytoplasm"/>
    <property type="evidence" value="ECO:0007669"/>
    <property type="project" value="TreeGrafter"/>
</dbReference>
<evidence type="ECO:0000256" key="8">
    <source>
        <dbReference type="ARBA" id="ARBA00023277"/>
    </source>
</evidence>
<keyword evidence="4" id="KW-0021">Allosteric enzyme</keyword>
<dbReference type="Pfam" id="PF00343">
    <property type="entry name" value="Phosphorylase"/>
    <property type="match status" value="1"/>
</dbReference>
<evidence type="ECO:0000256" key="6">
    <source>
        <dbReference type="ARBA" id="ARBA00022679"/>
    </source>
</evidence>
<dbReference type="PANTHER" id="PTHR11468">
    <property type="entry name" value="GLYCOGEN PHOSPHORYLASE"/>
    <property type="match status" value="1"/>
</dbReference>
<dbReference type="NCBIfam" id="TIGR02093">
    <property type="entry name" value="P_ylase"/>
    <property type="match status" value="1"/>
</dbReference>
<evidence type="ECO:0000256" key="10">
    <source>
        <dbReference type="PIRSR" id="PIRSR000460-1"/>
    </source>
</evidence>
<keyword evidence="6 11" id="KW-0808">Transferase</keyword>
<gene>
    <name evidence="12" type="ORF">E6Q51_00495</name>
</gene>
<dbReference type="InterPro" id="IPR035090">
    <property type="entry name" value="Pyridoxal_P_attach_site"/>
</dbReference>
<evidence type="ECO:0000313" key="12">
    <source>
        <dbReference type="EMBL" id="TXI38777.1"/>
    </source>
</evidence>
<dbReference type="PROSITE" id="PS00102">
    <property type="entry name" value="PHOSPHORYLASE"/>
    <property type="match status" value="1"/>
</dbReference>
<dbReference type="PANTHER" id="PTHR11468:SF3">
    <property type="entry name" value="GLYCOGEN PHOSPHORYLASE, LIVER FORM"/>
    <property type="match status" value="1"/>
</dbReference>